<evidence type="ECO:0000313" key="3">
    <source>
        <dbReference type="Proteomes" id="UP000295371"/>
    </source>
</evidence>
<dbReference type="NCBIfam" id="TIGR03083">
    <property type="entry name" value="maleylpyruvate isomerase family mycothiol-dependent enzyme"/>
    <property type="match status" value="1"/>
</dbReference>
<sequence length="233" mass="24658">MTADQALAIRSEVTRATQRLLGDTITVTDSEWSGPSLLPEWSRALVASHLARNADALGRLLHGAATGVPAPMYDSEDQRDAEILAGGERGGLELQEDLDTSAERLGEALDAVLHGGHGESPVTLRDGRQLPARMLATARLAEVVLHHVDLDIGYRLDEVDSPTAGTLLEWAAARMEAKPEMPAVVLSFDNRVLQIGESATLEVSGTPQAVLGWLTGRDGGPVDGADGITLPGY</sequence>
<dbReference type="GO" id="GO:0046872">
    <property type="term" value="F:metal ion binding"/>
    <property type="evidence" value="ECO:0007669"/>
    <property type="project" value="InterPro"/>
</dbReference>
<dbReference type="InterPro" id="IPR036527">
    <property type="entry name" value="SCP2_sterol-bd_dom_sf"/>
</dbReference>
<feature type="domain" description="Mycothiol-dependent maleylpyruvate isomerase metal-binding" evidence="1">
    <location>
        <begin position="15"/>
        <end position="150"/>
    </location>
</feature>
<organism evidence="2 3">
    <name type="scientific">Naumannella halotolerans</name>
    <dbReference type="NCBI Taxonomy" id="993414"/>
    <lineage>
        <taxon>Bacteria</taxon>
        <taxon>Bacillati</taxon>
        <taxon>Actinomycetota</taxon>
        <taxon>Actinomycetes</taxon>
        <taxon>Propionibacteriales</taxon>
        <taxon>Propionibacteriaceae</taxon>
        <taxon>Naumannella</taxon>
    </lineage>
</organism>
<proteinExistence type="predicted"/>
<dbReference type="SUPFAM" id="SSF55718">
    <property type="entry name" value="SCP-like"/>
    <property type="match status" value="1"/>
</dbReference>
<dbReference type="Gene3D" id="1.20.120.450">
    <property type="entry name" value="dinb family like domain"/>
    <property type="match status" value="1"/>
</dbReference>
<keyword evidence="2" id="KW-0413">Isomerase</keyword>
<dbReference type="Pfam" id="PF11716">
    <property type="entry name" value="MDMPI_N"/>
    <property type="match status" value="1"/>
</dbReference>
<reference evidence="2 3" key="1">
    <citation type="submission" date="2019-03" db="EMBL/GenBank/DDBJ databases">
        <title>Genomic Encyclopedia of Archaeal and Bacterial Type Strains, Phase II (KMG-II): from individual species to whole genera.</title>
        <authorList>
            <person name="Goeker M."/>
        </authorList>
    </citation>
    <scope>NUCLEOTIDE SEQUENCE [LARGE SCALE GENOMIC DNA]</scope>
    <source>
        <strain evidence="2 3">DSM 24323</strain>
    </source>
</reference>
<accession>A0A4V3EN82</accession>
<dbReference type="SUPFAM" id="SSF109854">
    <property type="entry name" value="DinB/YfiT-like putative metalloenzymes"/>
    <property type="match status" value="1"/>
</dbReference>
<dbReference type="GO" id="GO:0016853">
    <property type="term" value="F:isomerase activity"/>
    <property type="evidence" value="ECO:0007669"/>
    <property type="project" value="UniProtKB-KW"/>
</dbReference>
<keyword evidence="3" id="KW-1185">Reference proteome</keyword>
<protein>
    <submittedName>
        <fullName evidence="2">Maleylpyruvate isomerase</fullName>
    </submittedName>
</protein>
<dbReference type="EMBL" id="SOAW01000001">
    <property type="protein sequence ID" value="TDT32838.1"/>
    <property type="molecule type" value="Genomic_DNA"/>
</dbReference>
<comment type="caution">
    <text evidence="2">The sequence shown here is derived from an EMBL/GenBank/DDBJ whole genome shotgun (WGS) entry which is preliminary data.</text>
</comment>
<dbReference type="Proteomes" id="UP000295371">
    <property type="component" value="Unassembled WGS sequence"/>
</dbReference>
<keyword evidence="2" id="KW-0670">Pyruvate</keyword>
<dbReference type="InterPro" id="IPR034660">
    <property type="entry name" value="DinB/YfiT-like"/>
</dbReference>
<name>A0A4V3EN82_9ACTN</name>
<evidence type="ECO:0000313" key="2">
    <source>
        <dbReference type="EMBL" id="TDT32838.1"/>
    </source>
</evidence>
<dbReference type="InterPro" id="IPR017517">
    <property type="entry name" value="Maleyloyr_isom"/>
</dbReference>
<dbReference type="AlphaFoldDB" id="A0A4V3EN82"/>
<dbReference type="InterPro" id="IPR024344">
    <property type="entry name" value="MDMPI_metal-binding"/>
</dbReference>
<gene>
    <name evidence="2" type="ORF">CLV29_0428</name>
</gene>
<dbReference type="RefSeq" id="WP_133753427.1">
    <property type="nucleotide sequence ID" value="NZ_CP171129.1"/>
</dbReference>
<evidence type="ECO:0000259" key="1">
    <source>
        <dbReference type="Pfam" id="PF11716"/>
    </source>
</evidence>
<dbReference type="OrthoDB" id="5118203at2"/>